<keyword evidence="1" id="KW-0328">Glycosyltransferase</keyword>
<feature type="domain" description="Glycosyl transferase family 1" evidence="3">
    <location>
        <begin position="189"/>
        <end position="355"/>
    </location>
</feature>
<evidence type="ECO:0000256" key="2">
    <source>
        <dbReference type="ARBA" id="ARBA00022679"/>
    </source>
</evidence>
<gene>
    <name evidence="5" type="ORF">F7231_14525</name>
</gene>
<name>A0ABX0QGU6_9BACT</name>
<comment type="caution">
    <text evidence="5">The sequence shown here is derived from an EMBL/GenBank/DDBJ whole genome shotgun (WGS) entry which is preliminary data.</text>
</comment>
<organism evidence="5 6">
    <name type="scientific">Fibrivirga algicola</name>
    <dbReference type="NCBI Taxonomy" id="2950420"/>
    <lineage>
        <taxon>Bacteria</taxon>
        <taxon>Pseudomonadati</taxon>
        <taxon>Bacteroidota</taxon>
        <taxon>Cytophagia</taxon>
        <taxon>Cytophagales</taxon>
        <taxon>Spirosomataceae</taxon>
        <taxon>Fibrivirga</taxon>
    </lineage>
</organism>
<keyword evidence="2" id="KW-0808">Transferase</keyword>
<evidence type="ECO:0000313" key="5">
    <source>
        <dbReference type="EMBL" id="NID11386.1"/>
    </source>
</evidence>
<dbReference type="InterPro" id="IPR001296">
    <property type="entry name" value="Glyco_trans_1"/>
</dbReference>
<reference evidence="5" key="1">
    <citation type="submission" date="2024-05" db="EMBL/GenBank/DDBJ databases">
        <authorList>
            <person name="Jung D.-H."/>
        </authorList>
    </citation>
    <scope>NUCLEOTIDE SEQUENCE</scope>
    <source>
        <strain evidence="5">JA-25</strain>
    </source>
</reference>
<dbReference type="PANTHER" id="PTHR12526:SF510">
    <property type="entry name" value="D-INOSITOL 3-PHOSPHATE GLYCOSYLTRANSFERASE"/>
    <property type="match status" value="1"/>
</dbReference>
<dbReference type="Gene3D" id="3.40.50.2000">
    <property type="entry name" value="Glycogen Phosphorylase B"/>
    <property type="match status" value="2"/>
</dbReference>
<dbReference type="Pfam" id="PF13439">
    <property type="entry name" value="Glyco_transf_4"/>
    <property type="match status" value="1"/>
</dbReference>
<dbReference type="SUPFAM" id="SSF53756">
    <property type="entry name" value="UDP-Glycosyltransferase/glycogen phosphorylase"/>
    <property type="match status" value="1"/>
</dbReference>
<dbReference type="InterPro" id="IPR028098">
    <property type="entry name" value="Glyco_trans_4-like_N"/>
</dbReference>
<feature type="domain" description="Glycosyltransferase subfamily 4-like N-terminal" evidence="4">
    <location>
        <begin position="22"/>
        <end position="181"/>
    </location>
</feature>
<evidence type="ECO:0000259" key="3">
    <source>
        <dbReference type="Pfam" id="PF00534"/>
    </source>
</evidence>
<evidence type="ECO:0000259" key="4">
    <source>
        <dbReference type="Pfam" id="PF13439"/>
    </source>
</evidence>
<dbReference type="PANTHER" id="PTHR12526">
    <property type="entry name" value="GLYCOSYLTRANSFERASE"/>
    <property type="match status" value="1"/>
</dbReference>
<sequence length="391" mass="42967">MLIHHTMGRKIRILETIRQGQIGGGESHLLDLVNNLDRTEFEPVVLSFTEGPMIDRLQKMQVPVTVIGTTRPFDVTKWKAVRTFIEQQRIDLVHAHGTRAASNVFWAAGQLQLPLIYTVHGWSFHDDQPYLVRQIRTAGEQLLIRKAAKTISVSASNQQTGQKLMPAFESVVINNGIDTRRFDPSRAFPDIRAELGINPAAVLLVFVARFTHQKQPLALLNAFAQLAAQNPNLHLLMVGDGEQRAEALALLAQLPCKNQITLLPFRQDVPAVLAAADIYVLPSLWEGLSIALLEAMSMGKAIIASKTDGTTELIADGQNGLLIELNDLTRQLVTAIQRLGNNPALRSQLGRAARQTVLTGYDAVSMASDVAQIYRQLTGQIGKASMAMPTL</sequence>
<evidence type="ECO:0000256" key="1">
    <source>
        <dbReference type="ARBA" id="ARBA00022676"/>
    </source>
</evidence>
<keyword evidence="6" id="KW-1185">Reference proteome</keyword>
<dbReference type="Proteomes" id="UP000606008">
    <property type="component" value="Unassembled WGS sequence"/>
</dbReference>
<dbReference type="RefSeq" id="WP_166692425.1">
    <property type="nucleotide sequence ID" value="NZ_WAEL01000005.1"/>
</dbReference>
<dbReference type="EMBL" id="WAEL01000005">
    <property type="protein sequence ID" value="NID11386.1"/>
    <property type="molecule type" value="Genomic_DNA"/>
</dbReference>
<evidence type="ECO:0000313" key="6">
    <source>
        <dbReference type="Proteomes" id="UP000606008"/>
    </source>
</evidence>
<protein>
    <submittedName>
        <fullName evidence="5">Glycosyltransferase family 4 protein</fullName>
    </submittedName>
</protein>
<accession>A0ABX0QGU6</accession>
<dbReference type="Pfam" id="PF00534">
    <property type="entry name" value="Glycos_transf_1"/>
    <property type="match status" value="1"/>
</dbReference>
<proteinExistence type="predicted"/>